<organism evidence="1 2">
    <name type="scientific">Paenibacillus thailandensis</name>
    <dbReference type="NCBI Taxonomy" id="393250"/>
    <lineage>
        <taxon>Bacteria</taxon>
        <taxon>Bacillati</taxon>
        <taxon>Bacillota</taxon>
        <taxon>Bacilli</taxon>
        <taxon>Bacillales</taxon>
        <taxon>Paenibacillaceae</taxon>
        <taxon>Paenibacillus</taxon>
    </lineage>
</organism>
<protein>
    <recommendedName>
        <fullName evidence="3">RNA polymerase sigma-70 region 4 domain-containing protein</fullName>
    </recommendedName>
</protein>
<sequence length="115" mass="13072">MDVGRAKTIIACLSDGIDPFTGELFDTDSPYQNPDVVRALYIALKGIERLEQQEKRQKDLPVNNGRPWEHEEETRLIEAFDQGITIKDLSTIHARTEGAIRSRLIKLGKLELLKL</sequence>
<keyword evidence="2" id="KW-1185">Reference proteome</keyword>
<dbReference type="Proteomes" id="UP001597493">
    <property type="component" value="Unassembled WGS sequence"/>
</dbReference>
<reference evidence="2" key="1">
    <citation type="journal article" date="2019" name="Int. J. Syst. Evol. Microbiol.">
        <title>The Global Catalogue of Microorganisms (GCM) 10K type strain sequencing project: providing services to taxonomists for standard genome sequencing and annotation.</title>
        <authorList>
            <consortium name="The Broad Institute Genomics Platform"/>
            <consortium name="The Broad Institute Genome Sequencing Center for Infectious Disease"/>
            <person name="Wu L."/>
            <person name="Ma J."/>
        </authorList>
    </citation>
    <scope>NUCLEOTIDE SEQUENCE [LARGE SCALE GENOMIC DNA]</scope>
    <source>
        <strain evidence="2">TISTR 1827</strain>
    </source>
</reference>
<evidence type="ECO:0000313" key="1">
    <source>
        <dbReference type="EMBL" id="MFD2661868.1"/>
    </source>
</evidence>
<evidence type="ECO:0008006" key="3">
    <source>
        <dbReference type="Google" id="ProtNLM"/>
    </source>
</evidence>
<gene>
    <name evidence="1" type="ORF">ACFSW5_16560</name>
</gene>
<dbReference type="RefSeq" id="WP_379275330.1">
    <property type="nucleotide sequence ID" value="NZ_JBHUGT010000023.1"/>
</dbReference>
<name>A0ABW5R1Y6_9BACL</name>
<evidence type="ECO:0000313" key="2">
    <source>
        <dbReference type="Proteomes" id="UP001597493"/>
    </source>
</evidence>
<accession>A0ABW5R1Y6</accession>
<dbReference type="EMBL" id="JBHUMY010000018">
    <property type="protein sequence ID" value="MFD2661868.1"/>
    <property type="molecule type" value="Genomic_DNA"/>
</dbReference>
<proteinExistence type="predicted"/>
<comment type="caution">
    <text evidence="1">The sequence shown here is derived from an EMBL/GenBank/DDBJ whole genome shotgun (WGS) entry which is preliminary data.</text>
</comment>